<dbReference type="EMBL" id="RAPK01000010">
    <property type="protein sequence ID" value="RKD71331.1"/>
    <property type="molecule type" value="Genomic_DNA"/>
</dbReference>
<name>A0A419V085_9BACL</name>
<dbReference type="OrthoDB" id="2967966at2"/>
<organism evidence="1 2">
    <name type="scientific">Sinobaca qinghaiensis</name>
    <dbReference type="NCBI Taxonomy" id="342944"/>
    <lineage>
        <taxon>Bacteria</taxon>
        <taxon>Bacillati</taxon>
        <taxon>Bacillota</taxon>
        <taxon>Bacilli</taxon>
        <taxon>Bacillales</taxon>
        <taxon>Sporolactobacillaceae</taxon>
        <taxon>Sinobaca</taxon>
    </lineage>
</organism>
<keyword evidence="2" id="KW-1185">Reference proteome</keyword>
<evidence type="ECO:0000313" key="1">
    <source>
        <dbReference type="EMBL" id="RKD71331.1"/>
    </source>
</evidence>
<dbReference type="AlphaFoldDB" id="A0A419V085"/>
<gene>
    <name evidence="1" type="ORF">ATL39_2727</name>
</gene>
<dbReference type="Proteomes" id="UP000285120">
    <property type="component" value="Unassembled WGS sequence"/>
</dbReference>
<evidence type="ECO:0008006" key="3">
    <source>
        <dbReference type="Google" id="ProtNLM"/>
    </source>
</evidence>
<accession>A0A419V085</accession>
<protein>
    <recommendedName>
        <fullName evidence="3">Protein NO VEIN C-terminal domain-containing protein</fullName>
    </recommendedName>
</protein>
<evidence type="ECO:0000313" key="2">
    <source>
        <dbReference type="Proteomes" id="UP000285120"/>
    </source>
</evidence>
<reference evidence="1 2" key="1">
    <citation type="submission" date="2018-09" db="EMBL/GenBank/DDBJ databases">
        <title>Genomic Encyclopedia of Archaeal and Bacterial Type Strains, Phase II (KMG-II): from individual species to whole genera.</title>
        <authorList>
            <person name="Goeker M."/>
        </authorList>
    </citation>
    <scope>NUCLEOTIDE SEQUENCE [LARGE SCALE GENOMIC DNA]</scope>
    <source>
        <strain evidence="1 2">DSM 17008</strain>
    </source>
</reference>
<proteinExistence type="predicted"/>
<dbReference type="RefSeq" id="WP_120193869.1">
    <property type="nucleotide sequence ID" value="NZ_RAPK01000010.1"/>
</dbReference>
<comment type="caution">
    <text evidence="1">The sequence shown here is derived from an EMBL/GenBank/DDBJ whole genome shotgun (WGS) entry which is preliminary data.</text>
</comment>
<sequence length="161" mass="18374">MPVNNRNLRKPDAFLMNEDTVNQAVASFLISKGFDCETPLTGRQHGVDVKAKKNNVSIYVESKGSRKNSAADDEVFDQGQLVNHMAKQIYTLMKYEAANSEWDNIYILANPDIERIRIEYNKVKNTVQKLQFVCMWVQSDNTVIVENPKSMDNLLFDLGIL</sequence>